<sequence>MGVSFREESFVVIELGSHTTRALMNTSDVNFSERKVIRTRCGQLKPVEENEHEGSEAGSKMQATAAVDDGEPVINGEPAEKDDGSGDVIKDTEDNSYVFGSALEAADPSTIERAVDFIDGEVVDWDMLSAFLRYVVTKEFSIKISDNGSPVLFSVPPLWPKTDLENLAQIAFEHLNAPAILVTEQPLMAVYGNGAMTGLVIDIGHATTTVTPIIDSCVLTSSVQISSIGGQAVTQNLLQQLQSDAGVVRQNLLVRVKESGLCKLGAPGNALETVEFKDGDKTYTLPTRILHSAPQVLLTPSSEGSTPLTTMIRQAVLGSEIDKRPLLWDSIHLVGGSSRFPGLQEHLERELEATVLPASNIFANSQTREIKFVPIPDYFNGWRNMGYRASLLGASITAKIALNDSKHNITRTEYNENGPSIVHTKSY</sequence>
<dbReference type="Gene3D" id="3.30.420.40">
    <property type="match status" value="4"/>
</dbReference>
<evidence type="ECO:0000256" key="1">
    <source>
        <dbReference type="RuleBase" id="RU000487"/>
    </source>
</evidence>
<organism evidence="3 4">
    <name type="scientific">Linderina pennispora</name>
    <dbReference type="NCBI Taxonomy" id="61395"/>
    <lineage>
        <taxon>Eukaryota</taxon>
        <taxon>Fungi</taxon>
        <taxon>Fungi incertae sedis</taxon>
        <taxon>Zoopagomycota</taxon>
        <taxon>Kickxellomycotina</taxon>
        <taxon>Kickxellomycetes</taxon>
        <taxon>Kickxellales</taxon>
        <taxon>Kickxellaceae</taxon>
        <taxon>Linderina</taxon>
    </lineage>
</organism>
<reference evidence="3 4" key="1">
    <citation type="submission" date="2016-07" db="EMBL/GenBank/DDBJ databases">
        <title>Pervasive Adenine N6-methylation of Active Genes in Fungi.</title>
        <authorList>
            <consortium name="DOE Joint Genome Institute"/>
            <person name="Mondo S.J."/>
            <person name="Dannebaum R.O."/>
            <person name="Kuo R.C."/>
            <person name="Labutti K."/>
            <person name="Haridas S."/>
            <person name="Kuo A."/>
            <person name="Salamov A."/>
            <person name="Ahrendt S.R."/>
            <person name="Lipzen A."/>
            <person name="Sullivan W."/>
            <person name="Andreopoulos W.B."/>
            <person name="Clum A."/>
            <person name="Lindquist E."/>
            <person name="Daum C."/>
            <person name="Ramamoorthy G.K."/>
            <person name="Gryganskyi A."/>
            <person name="Culley D."/>
            <person name="Magnuson J.K."/>
            <person name="James T.Y."/>
            <person name="O'Malley M.A."/>
            <person name="Stajich J.E."/>
            <person name="Spatafora J.W."/>
            <person name="Visel A."/>
            <person name="Grigoriev I.V."/>
        </authorList>
    </citation>
    <scope>NUCLEOTIDE SEQUENCE [LARGE SCALE GENOMIC DNA]</scope>
    <source>
        <strain evidence="3 4">ATCC 12442</strain>
    </source>
</reference>
<dbReference type="EMBL" id="MCFD01000001">
    <property type="protein sequence ID" value="ORX73535.1"/>
    <property type="molecule type" value="Genomic_DNA"/>
</dbReference>
<dbReference type="RefSeq" id="XP_040746746.1">
    <property type="nucleotide sequence ID" value="XM_040885894.1"/>
</dbReference>
<proteinExistence type="inferred from homology"/>
<evidence type="ECO:0000313" key="4">
    <source>
        <dbReference type="Proteomes" id="UP000193922"/>
    </source>
</evidence>
<protein>
    <submittedName>
        <fullName evidence="3">Actin-like ATPase domain-containing protein</fullName>
    </submittedName>
</protein>
<gene>
    <name evidence="3" type="ORF">DL89DRAFT_263592</name>
</gene>
<evidence type="ECO:0000256" key="2">
    <source>
        <dbReference type="SAM" id="MobiDB-lite"/>
    </source>
</evidence>
<comment type="caution">
    <text evidence="3">The sequence shown here is derived from an EMBL/GenBank/DDBJ whole genome shotgun (WGS) entry which is preliminary data.</text>
</comment>
<dbReference type="Pfam" id="PF00022">
    <property type="entry name" value="Actin"/>
    <property type="match status" value="2"/>
</dbReference>
<evidence type="ECO:0000313" key="3">
    <source>
        <dbReference type="EMBL" id="ORX73535.1"/>
    </source>
</evidence>
<dbReference type="OrthoDB" id="74201at2759"/>
<keyword evidence="4" id="KW-1185">Reference proteome</keyword>
<dbReference type="SMART" id="SM00268">
    <property type="entry name" value="ACTIN"/>
    <property type="match status" value="1"/>
</dbReference>
<dbReference type="CDD" id="cd10208">
    <property type="entry name" value="ASKHA_NBD_ScArp9-like"/>
    <property type="match status" value="1"/>
</dbReference>
<dbReference type="InterPro" id="IPR043129">
    <property type="entry name" value="ATPase_NBD"/>
</dbReference>
<accession>A0A1Y1WJK8</accession>
<feature type="region of interest" description="Disordered" evidence="2">
    <location>
        <begin position="45"/>
        <end position="64"/>
    </location>
</feature>
<dbReference type="Proteomes" id="UP000193922">
    <property type="component" value="Unassembled WGS sequence"/>
</dbReference>
<name>A0A1Y1WJK8_9FUNG</name>
<dbReference type="InterPro" id="IPR004000">
    <property type="entry name" value="Actin"/>
</dbReference>
<dbReference type="SUPFAM" id="SSF53067">
    <property type="entry name" value="Actin-like ATPase domain"/>
    <property type="match status" value="2"/>
</dbReference>
<comment type="similarity">
    <text evidence="1">Belongs to the actin family.</text>
</comment>
<dbReference type="STRING" id="61395.A0A1Y1WJK8"/>
<feature type="compositionally biased region" description="Basic and acidic residues" evidence="2">
    <location>
        <begin position="46"/>
        <end position="55"/>
    </location>
</feature>
<dbReference type="GeneID" id="63802542"/>
<dbReference type="PANTHER" id="PTHR11937">
    <property type="entry name" value="ACTIN"/>
    <property type="match status" value="1"/>
</dbReference>
<dbReference type="AlphaFoldDB" id="A0A1Y1WJK8"/>